<protein>
    <recommendedName>
        <fullName evidence="5">DUF2157 domain-containing protein</fullName>
    </recommendedName>
</protein>
<feature type="transmembrane region" description="Helical" evidence="2">
    <location>
        <begin position="414"/>
        <end position="432"/>
    </location>
</feature>
<organism evidence="3 4">
    <name type="scientific">Streptomyces nitrosporeus</name>
    <dbReference type="NCBI Taxonomy" id="28894"/>
    <lineage>
        <taxon>Bacteria</taxon>
        <taxon>Bacillati</taxon>
        <taxon>Actinomycetota</taxon>
        <taxon>Actinomycetes</taxon>
        <taxon>Kitasatosporales</taxon>
        <taxon>Streptomycetaceae</taxon>
        <taxon>Streptomyces</taxon>
    </lineage>
</organism>
<evidence type="ECO:0000256" key="1">
    <source>
        <dbReference type="SAM" id="MobiDB-lite"/>
    </source>
</evidence>
<evidence type="ECO:0008006" key="5">
    <source>
        <dbReference type="Google" id="ProtNLM"/>
    </source>
</evidence>
<dbReference type="EMBL" id="CP023702">
    <property type="protein sequence ID" value="QEU73096.1"/>
    <property type="molecule type" value="Genomic_DNA"/>
</dbReference>
<dbReference type="OrthoDB" id="4350222at2"/>
<feature type="region of interest" description="Disordered" evidence="1">
    <location>
        <begin position="70"/>
        <end position="324"/>
    </location>
</feature>
<feature type="compositionally biased region" description="Acidic residues" evidence="1">
    <location>
        <begin position="128"/>
        <end position="139"/>
    </location>
</feature>
<keyword evidence="4" id="KW-1185">Reference proteome</keyword>
<keyword evidence="2" id="KW-0812">Transmembrane</keyword>
<name>A0A5J6FAL9_9ACTN</name>
<feature type="compositionally biased region" description="Low complexity" evidence="1">
    <location>
        <begin position="315"/>
        <end position="324"/>
    </location>
</feature>
<accession>A0A5J6FAL9</accession>
<feature type="compositionally biased region" description="Basic residues" evidence="1">
    <location>
        <begin position="301"/>
        <end position="314"/>
    </location>
</feature>
<reference evidence="3 4" key="1">
    <citation type="submission" date="2017-09" db="EMBL/GenBank/DDBJ databases">
        <authorList>
            <person name="Lee N."/>
            <person name="Cho B.-K."/>
        </authorList>
    </citation>
    <scope>NUCLEOTIDE SEQUENCE [LARGE SCALE GENOMIC DNA]</scope>
    <source>
        <strain evidence="3 4">ATCC 12769</strain>
    </source>
</reference>
<keyword evidence="2" id="KW-1133">Transmembrane helix</keyword>
<evidence type="ECO:0000313" key="4">
    <source>
        <dbReference type="Proteomes" id="UP000326178"/>
    </source>
</evidence>
<dbReference type="AlphaFoldDB" id="A0A5J6FAL9"/>
<feature type="transmembrane region" description="Helical" evidence="2">
    <location>
        <begin position="333"/>
        <end position="361"/>
    </location>
</feature>
<feature type="compositionally biased region" description="Gly residues" evidence="1">
    <location>
        <begin position="158"/>
        <end position="181"/>
    </location>
</feature>
<proteinExistence type="predicted"/>
<gene>
    <name evidence="3" type="ORF">CP967_14740</name>
</gene>
<evidence type="ECO:0000256" key="2">
    <source>
        <dbReference type="SAM" id="Phobius"/>
    </source>
</evidence>
<feature type="compositionally biased region" description="Gly residues" evidence="1">
    <location>
        <begin position="235"/>
        <end position="250"/>
    </location>
</feature>
<dbReference type="KEGG" id="snk:CP967_14740"/>
<dbReference type="Proteomes" id="UP000326178">
    <property type="component" value="Chromosome"/>
</dbReference>
<sequence>MGIESDQLVYDYLSRVGDLAQQQQLPSGARMRLVSELRGEIDRQRGTDGGDSPAVVRRIIGRLGSPDELVAAAAEPGGGAAPVPSPRPPAGRGADTGASEVPRPRRGVFRKSAGRFGAAERVSGPEGTSEDADGAEEPSFEGRPAKGPERVSPPPGGHASGRGGGGGARAGEGEEGAGSGPYDGLTDGEDHAEDPGAGGWPSASAPHMAGLDQAGPEDGEFEWWRIAPGPFGEEAGPGGVAGPGVAGFVGGLEHPGLLRPPRPAGGRADTEDGEPSGSGGPGDGDGEEERKEAAPRPARSLLRRTVRRARRRAPKAAPDAAPQARAPGFGSPLLLLSAVLLVAGAALGSWVAMACGWLLAFCSRRVSRTEMKWAALGLPGAVVAGALVWFWGRTEGRWGEPLAEDAMGGAMSDAWPVVLRAAAVVLALYLFWRTRRLPR</sequence>
<evidence type="ECO:0000313" key="3">
    <source>
        <dbReference type="EMBL" id="QEU73096.1"/>
    </source>
</evidence>
<feature type="transmembrane region" description="Helical" evidence="2">
    <location>
        <begin position="373"/>
        <end position="392"/>
    </location>
</feature>
<keyword evidence="2" id="KW-0472">Membrane</keyword>
<feature type="compositionally biased region" description="Basic residues" evidence="1">
    <location>
        <begin position="104"/>
        <end position="113"/>
    </location>
</feature>
<dbReference type="RefSeq" id="WP_150488414.1">
    <property type="nucleotide sequence ID" value="NZ_BMUV01000020.1"/>
</dbReference>